<keyword evidence="7 9" id="KW-0460">Magnesium</keyword>
<evidence type="ECO:0000313" key="12">
    <source>
        <dbReference type="EMBL" id="AII14225.1"/>
    </source>
</evidence>
<dbReference type="GO" id="GO:0004756">
    <property type="term" value="F:selenide, water dikinase activity"/>
    <property type="evidence" value="ECO:0007669"/>
    <property type="project" value="UniProtKB-UniRule"/>
</dbReference>
<keyword evidence="2 9" id="KW-0808">Transferase</keyword>
<dbReference type="GO" id="GO:0000287">
    <property type="term" value="F:magnesium ion binding"/>
    <property type="evidence" value="ECO:0007669"/>
    <property type="project" value="UniProtKB-UniRule"/>
</dbReference>
<sequence length="343" mass="36525">MKQFVYNDKKLTKFIKASGCAAKLDPSGLTQSIAEILEPNAKILSSLNSNEDAGVLMLSSDLALVQTLDFITPVVDDPFLFGQIAAANSLSDVFAMGANALSAMNIVGFDKCNFSQEILHEIMAGGKSKIKECGAILVGGHSIETKENIYGLSVTGSVHPDKFWSNNTAKVGDLLILTKPLGSGVMSTAIKGDMASLSQIKEAVSIMSQLNFYAIKACDGLEINAATDVTGFGFLGHLSEMLNERVSFEIYENVVPVLKSAKDLASQGIIPEGSYKNAHFTKNLCNKEANILLSDAQTSGGLILSVPDKDAYKVLANLKNAGYERAEIIGTVKSKGEFGINLV</sequence>
<keyword evidence="13" id="KW-1185">Reference proteome</keyword>
<evidence type="ECO:0000256" key="9">
    <source>
        <dbReference type="HAMAP-Rule" id="MF_00625"/>
    </source>
</evidence>
<dbReference type="KEGG" id="caj:CIG1485E_0354"/>
<dbReference type="EC" id="2.7.9.3" evidence="9"/>
<dbReference type="InterPro" id="IPR004536">
    <property type="entry name" value="SPS/SelD"/>
</dbReference>
<organism evidence="12 13">
    <name type="scientific">Campylobacter iguaniorum</name>
    <dbReference type="NCBI Taxonomy" id="1244531"/>
    <lineage>
        <taxon>Bacteria</taxon>
        <taxon>Pseudomonadati</taxon>
        <taxon>Campylobacterota</taxon>
        <taxon>Epsilonproteobacteria</taxon>
        <taxon>Campylobacterales</taxon>
        <taxon>Campylobacteraceae</taxon>
        <taxon>Campylobacter</taxon>
    </lineage>
</organism>
<dbReference type="HOGENOM" id="CLU_032859_0_1_7"/>
<dbReference type="Gene3D" id="3.90.650.10">
    <property type="entry name" value="PurM-like C-terminal domain"/>
    <property type="match status" value="1"/>
</dbReference>
<dbReference type="Proteomes" id="UP000028486">
    <property type="component" value="Chromosome"/>
</dbReference>
<dbReference type="CDD" id="cd02195">
    <property type="entry name" value="SelD"/>
    <property type="match status" value="1"/>
</dbReference>
<feature type="binding site" evidence="9">
    <location>
        <position position="92"/>
    </location>
    <ligand>
        <name>Mg(2+)</name>
        <dbReference type="ChEBI" id="CHEBI:18420"/>
    </ligand>
</feature>
<feature type="binding site" description="in other chain" evidence="9">
    <location>
        <position position="92"/>
    </location>
    <ligand>
        <name>ATP</name>
        <dbReference type="ChEBI" id="CHEBI:30616"/>
        <note>ligand shared between dimeric partners</note>
    </ligand>
</feature>
<dbReference type="InterPro" id="IPR016188">
    <property type="entry name" value="PurM-like_N"/>
</dbReference>
<feature type="domain" description="PurM-like C-terminal" evidence="11">
    <location>
        <begin position="170"/>
        <end position="340"/>
    </location>
</feature>
<dbReference type="InterPro" id="IPR010918">
    <property type="entry name" value="PurM-like_C_dom"/>
</dbReference>
<evidence type="ECO:0000256" key="1">
    <source>
        <dbReference type="ARBA" id="ARBA00008026"/>
    </source>
</evidence>
<dbReference type="SUPFAM" id="SSF56042">
    <property type="entry name" value="PurM C-terminal domain-like"/>
    <property type="match status" value="1"/>
</dbReference>
<name>A0A076F7J6_9BACT</name>
<dbReference type="GO" id="GO:0005524">
    <property type="term" value="F:ATP binding"/>
    <property type="evidence" value="ECO:0007669"/>
    <property type="project" value="UniProtKB-UniRule"/>
</dbReference>
<feature type="binding site" description="in other chain" evidence="9">
    <location>
        <position position="69"/>
    </location>
    <ligand>
        <name>ATP</name>
        <dbReference type="ChEBI" id="CHEBI:30616"/>
        <note>ligand shared between dimeric partners</note>
    </ligand>
</feature>
<dbReference type="EMBL" id="CP009043">
    <property type="protein sequence ID" value="AII14225.1"/>
    <property type="molecule type" value="Genomic_DNA"/>
</dbReference>
<reference evidence="13" key="1">
    <citation type="journal article" date="2014" name="Genome Announc.">
        <title>Complete Genome Sequence of Campylobacter iguaniorum Strain 1485ET, Isolated from a Bearded Dragon (Pogona vitticeps).</title>
        <authorList>
            <person name="Gilbert M.J."/>
            <person name="Miller W.G."/>
            <person name="Yee E."/>
            <person name="Kik M."/>
            <person name="Wagenaar J.A."/>
            <person name="Duim B."/>
        </authorList>
    </citation>
    <scope>NUCLEOTIDE SEQUENCE [LARGE SCALE GENOMIC DNA]</scope>
    <source>
        <strain evidence="13">1485E</strain>
    </source>
</reference>
<dbReference type="InterPro" id="IPR036921">
    <property type="entry name" value="PurM-like_N_sf"/>
</dbReference>
<dbReference type="AlphaFoldDB" id="A0A076F7J6"/>
<dbReference type="Pfam" id="PF00586">
    <property type="entry name" value="AIRS"/>
    <property type="match status" value="1"/>
</dbReference>
<dbReference type="SUPFAM" id="SSF55326">
    <property type="entry name" value="PurM N-terminal domain-like"/>
    <property type="match status" value="1"/>
</dbReference>
<comment type="function">
    <text evidence="9">Synthesizes selenophosphate from selenide and ATP.</text>
</comment>
<evidence type="ECO:0000256" key="6">
    <source>
        <dbReference type="ARBA" id="ARBA00022840"/>
    </source>
</evidence>
<dbReference type="NCBIfam" id="TIGR00476">
    <property type="entry name" value="selD"/>
    <property type="match status" value="1"/>
</dbReference>
<dbReference type="eggNOG" id="COG0709">
    <property type="taxonomic scope" value="Bacteria"/>
</dbReference>
<comment type="catalytic activity">
    <reaction evidence="9">
        <text>hydrogenselenide + ATP + H2O = selenophosphate + AMP + phosphate + 2 H(+)</text>
        <dbReference type="Rhea" id="RHEA:18737"/>
        <dbReference type="ChEBI" id="CHEBI:15377"/>
        <dbReference type="ChEBI" id="CHEBI:15378"/>
        <dbReference type="ChEBI" id="CHEBI:16144"/>
        <dbReference type="ChEBI" id="CHEBI:29317"/>
        <dbReference type="ChEBI" id="CHEBI:30616"/>
        <dbReference type="ChEBI" id="CHEBI:43474"/>
        <dbReference type="ChEBI" id="CHEBI:456215"/>
        <dbReference type="EC" id="2.7.9.3"/>
    </reaction>
</comment>
<comment type="subunit">
    <text evidence="9">Homodimer.</text>
</comment>
<feature type="domain" description="PurM-like N-terminal" evidence="10">
    <location>
        <begin position="51"/>
        <end position="158"/>
    </location>
</feature>
<keyword evidence="5 9" id="KW-0418">Kinase</keyword>
<dbReference type="OrthoDB" id="9767928at2"/>
<evidence type="ECO:0000259" key="10">
    <source>
        <dbReference type="Pfam" id="PF00586"/>
    </source>
</evidence>
<feature type="site" description="Important for catalytic activity" evidence="9">
    <location>
        <position position="23"/>
    </location>
</feature>
<accession>A0A076F7J6</accession>
<dbReference type="InterPro" id="IPR036676">
    <property type="entry name" value="PurM-like_C_sf"/>
</dbReference>
<evidence type="ECO:0000256" key="7">
    <source>
        <dbReference type="ARBA" id="ARBA00022842"/>
    </source>
</evidence>
<feature type="binding site" evidence="9">
    <location>
        <position position="52"/>
    </location>
    <ligand>
        <name>Mg(2+)</name>
        <dbReference type="ChEBI" id="CHEBI:18420"/>
    </ligand>
</feature>
<dbReference type="GO" id="GO:0005737">
    <property type="term" value="C:cytoplasm"/>
    <property type="evidence" value="ECO:0007669"/>
    <property type="project" value="TreeGrafter"/>
</dbReference>
<evidence type="ECO:0000256" key="4">
    <source>
        <dbReference type="ARBA" id="ARBA00022741"/>
    </source>
</evidence>
<dbReference type="PANTHER" id="PTHR10256:SF0">
    <property type="entry name" value="INACTIVE SELENIDE, WATER DIKINASE-LIKE PROTEIN-RELATED"/>
    <property type="match status" value="1"/>
</dbReference>
<evidence type="ECO:0000259" key="11">
    <source>
        <dbReference type="Pfam" id="PF02769"/>
    </source>
</evidence>
<evidence type="ECO:0000256" key="2">
    <source>
        <dbReference type="ARBA" id="ARBA00022679"/>
    </source>
</evidence>
<keyword evidence="3 9" id="KW-0479">Metal-binding</keyword>
<dbReference type="HAMAP" id="MF_00625">
    <property type="entry name" value="SelD"/>
    <property type="match status" value="1"/>
</dbReference>
<comment type="cofactor">
    <cofactor evidence="9">
        <name>Mg(2+)</name>
        <dbReference type="ChEBI" id="CHEBI:18420"/>
    </cofactor>
    <text evidence="9">Binds 1 Mg(2+) ion per monomer.</text>
</comment>
<dbReference type="Gene3D" id="3.30.1330.10">
    <property type="entry name" value="PurM-like, N-terminal domain"/>
    <property type="match status" value="1"/>
</dbReference>
<keyword evidence="6 9" id="KW-0067">ATP-binding</keyword>
<dbReference type="GO" id="GO:0016260">
    <property type="term" value="P:selenocysteine biosynthetic process"/>
    <property type="evidence" value="ECO:0007669"/>
    <property type="project" value="InterPro"/>
</dbReference>
<keyword evidence="8 9" id="KW-0711">Selenium</keyword>
<dbReference type="PIRSF" id="PIRSF036407">
    <property type="entry name" value="Selenphspht_syn"/>
    <property type="match status" value="1"/>
</dbReference>
<dbReference type="InterPro" id="IPR023061">
    <property type="entry name" value="SelD_I"/>
</dbReference>
<feature type="binding site" evidence="9">
    <location>
        <position position="228"/>
    </location>
    <ligand>
        <name>Mg(2+)</name>
        <dbReference type="ChEBI" id="CHEBI:18420"/>
    </ligand>
</feature>
<feature type="binding site" description="in other chain" evidence="9">
    <location>
        <begin position="49"/>
        <end position="51"/>
    </location>
    <ligand>
        <name>ATP</name>
        <dbReference type="ChEBI" id="CHEBI:30616"/>
        <note>ligand shared between dimeric partners</note>
    </ligand>
</feature>
<keyword evidence="4 9" id="KW-0547">Nucleotide-binding</keyword>
<evidence type="ECO:0000313" key="13">
    <source>
        <dbReference type="Proteomes" id="UP000028486"/>
    </source>
</evidence>
<evidence type="ECO:0000256" key="5">
    <source>
        <dbReference type="ARBA" id="ARBA00022777"/>
    </source>
</evidence>
<evidence type="ECO:0000256" key="3">
    <source>
        <dbReference type="ARBA" id="ARBA00022723"/>
    </source>
</evidence>
<feature type="binding site" description="in other chain" evidence="9">
    <location>
        <position position="23"/>
    </location>
    <ligand>
        <name>ATP</name>
        <dbReference type="ChEBI" id="CHEBI:30616"/>
        <note>ligand shared between dimeric partners</note>
    </ligand>
</feature>
<evidence type="ECO:0000256" key="8">
    <source>
        <dbReference type="ARBA" id="ARBA00023266"/>
    </source>
</evidence>
<feature type="binding site" evidence="9">
    <location>
        <begin position="140"/>
        <end position="142"/>
    </location>
    <ligand>
        <name>ATP</name>
        <dbReference type="ChEBI" id="CHEBI:30616"/>
        <note>ligand shared between dimeric partners</note>
    </ligand>
</feature>
<dbReference type="PANTHER" id="PTHR10256">
    <property type="entry name" value="SELENIDE, WATER DIKINASE"/>
    <property type="match status" value="1"/>
</dbReference>
<feature type="active site" evidence="9">
    <location>
        <position position="20"/>
    </location>
</feature>
<protein>
    <recommendedName>
        <fullName evidence="9">Selenide, water dikinase</fullName>
        <ecNumber evidence="9">2.7.9.3</ecNumber>
    </recommendedName>
    <alternativeName>
        <fullName evidence="9">Selenium donor protein</fullName>
    </alternativeName>
    <alternativeName>
        <fullName evidence="9">Selenophosphate synthase</fullName>
    </alternativeName>
</protein>
<dbReference type="Pfam" id="PF02769">
    <property type="entry name" value="AIRS_C"/>
    <property type="match status" value="1"/>
</dbReference>
<comment type="similarity">
    <text evidence="1 9">Belongs to the selenophosphate synthase 1 family. Class I subfamily.</text>
</comment>
<proteinExistence type="inferred from homology"/>
<dbReference type="STRING" id="1244531.CIG2463D_0359"/>
<dbReference type="RefSeq" id="WP_081867120.1">
    <property type="nucleotide sequence ID" value="NZ_CP009043.1"/>
</dbReference>
<gene>
    <name evidence="9 12" type="primary">selD</name>
    <name evidence="12" type="ORF">CIG1485E_0354</name>
</gene>